<feature type="transmembrane region" description="Helical" evidence="8">
    <location>
        <begin position="251"/>
        <end position="274"/>
    </location>
</feature>
<dbReference type="PANTHER" id="PTHR23505">
    <property type="entry name" value="SPINSTER"/>
    <property type="match status" value="1"/>
</dbReference>
<evidence type="ECO:0000256" key="4">
    <source>
        <dbReference type="ARBA" id="ARBA00022989"/>
    </source>
</evidence>
<evidence type="ECO:0000256" key="1">
    <source>
        <dbReference type="ARBA" id="ARBA00004141"/>
    </source>
</evidence>
<feature type="transmembrane region" description="Helical" evidence="8">
    <location>
        <begin position="344"/>
        <end position="363"/>
    </location>
</feature>
<keyword evidence="11" id="KW-1185">Reference proteome</keyword>
<feature type="compositionally biased region" description="Basic and acidic residues" evidence="7">
    <location>
        <begin position="7"/>
        <end position="25"/>
    </location>
</feature>
<dbReference type="EMBL" id="CAJGYM010000005">
    <property type="protein sequence ID" value="CAD6186934.1"/>
    <property type="molecule type" value="Genomic_DNA"/>
</dbReference>
<dbReference type="GO" id="GO:0022857">
    <property type="term" value="F:transmembrane transporter activity"/>
    <property type="evidence" value="ECO:0007669"/>
    <property type="project" value="InterPro"/>
</dbReference>
<comment type="subcellular location">
    <subcellularLocation>
        <location evidence="1">Membrane</location>
        <topology evidence="1">Multi-pass membrane protein</topology>
    </subcellularLocation>
</comment>
<organism evidence="10 11">
    <name type="scientific">Caenorhabditis auriculariae</name>
    <dbReference type="NCBI Taxonomy" id="2777116"/>
    <lineage>
        <taxon>Eukaryota</taxon>
        <taxon>Metazoa</taxon>
        <taxon>Ecdysozoa</taxon>
        <taxon>Nematoda</taxon>
        <taxon>Chromadorea</taxon>
        <taxon>Rhabditida</taxon>
        <taxon>Rhabditina</taxon>
        <taxon>Rhabditomorpha</taxon>
        <taxon>Rhabditoidea</taxon>
        <taxon>Rhabditidae</taxon>
        <taxon>Peloderinae</taxon>
        <taxon>Caenorhabditis</taxon>
    </lineage>
</organism>
<feature type="transmembrane region" description="Helical" evidence="8">
    <location>
        <begin position="451"/>
        <end position="474"/>
    </location>
</feature>
<dbReference type="PROSITE" id="PS50850">
    <property type="entry name" value="MFS"/>
    <property type="match status" value="1"/>
</dbReference>
<comment type="similarity">
    <text evidence="6">Belongs to the major facilitator superfamily. Spinster (TC 2.A.1.49) family.</text>
</comment>
<evidence type="ECO:0000313" key="11">
    <source>
        <dbReference type="Proteomes" id="UP000835052"/>
    </source>
</evidence>
<dbReference type="InterPro" id="IPR044770">
    <property type="entry name" value="MFS_spinster-like"/>
</dbReference>
<name>A0A8S1GV06_9PELO</name>
<evidence type="ECO:0000256" key="2">
    <source>
        <dbReference type="ARBA" id="ARBA00022448"/>
    </source>
</evidence>
<dbReference type="GO" id="GO:0016020">
    <property type="term" value="C:membrane"/>
    <property type="evidence" value="ECO:0007669"/>
    <property type="project" value="UniProtKB-SubCell"/>
</dbReference>
<dbReference type="InterPro" id="IPR011701">
    <property type="entry name" value="MFS"/>
</dbReference>
<feature type="domain" description="Major facilitator superfamily (MFS) profile" evidence="9">
    <location>
        <begin position="38"/>
        <end position="481"/>
    </location>
</feature>
<keyword evidence="2" id="KW-0813">Transport</keyword>
<keyword evidence="3 8" id="KW-0812">Transmembrane</keyword>
<feature type="transmembrane region" description="Helical" evidence="8">
    <location>
        <begin position="32"/>
        <end position="51"/>
    </location>
</feature>
<feature type="transmembrane region" description="Helical" evidence="8">
    <location>
        <begin position="76"/>
        <end position="96"/>
    </location>
</feature>
<feature type="region of interest" description="Disordered" evidence="7">
    <location>
        <begin position="1"/>
        <end position="25"/>
    </location>
</feature>
<evidence type="ECO:0000256" key="3">
    <source>
        <dbReference type="ARBA" id="ARBA00022692"/>
    </source>
</evidence>
<feature type="transmembrane region" description="Helical" evidence="8">
    <location>
        <begin position="195"/>
        <end position="215"/>
    </location>
</feature>
<evidence type="ECO:0000313" key="10">
    <source>
        <dbReference type="EMBL" id="CAD6186934.1"/>
    </source>
</evidence>
<accession>A0A8S1GV06</accession>
<dbReference type="InterPro" id="IPR020846">
    <property type="entry name" value="MFS_dom"/>
</dbReference>
<comment type="caution">
    <text evidence="10">The sequence shown here is derived from an EMBL/GenBank/DDBJ whole genome shotgun (WGS) entry which is preliminary data.</text>
</comment>
<protein>
    <recommendedName>
        <fullName evidence="9">Major facilitator superfamily (MFS) profile domain-containing protein</fullName>
    </recommendedName>
</protein>
<feature type="transmembrane region" description="Helical" evidence="8">
    <location>
        <begin position="103"/>
        <end position="122"/>
    </location>
</feature>
<feature type="transmembrane region" description="Helical" evidence="8">
    <location>
        <begin position="128"/>
        <end position="153"/>
    </location>
</feature>
<dbReference type="Gene3D" id="1.20.1250.20">
    <property type="entry name" value="MFS general substrate transporter like domains"/>
    <property type="match status" value="1"/>
</dbReference>
<feature type="transmembrane region" description="Helical" evidence="8">
    <location>
        <begin position="165"/>
        <end position="189"/>
    </location>
</feature>
<reference evidence="10" key="1">
    <citation type="submission" date="2020-10" db="EMBL/GenBank/DDBJ databases">
        <authorList>
            <person name="Kikuchi T."/>
        </authorList>
    </citation>
    <scope>NUCLEOTIDE SEQUENCE</scope>
    <source>
        <strain evidence="10">NKZ352</strain>
    </source>
</reference>
<evidence type="ECO:0000256" key="5">
    <source>
        <dbReference type="ARBA" id="ARBA00023136"/>
    </source>
</evidence>
<dbReference type="InterPro" id="IPR036259">
    <property type="entry name" value="MFS_trans_sf"/>
</dbReference>
<evidence type="ECO:0000256" key="7">
    <source>
        <dbReference type="SAM" id="MobiDB-lite"/>
    </source>
</evidence>
<dbReference type="CDD" id="cd17328">
    <property type="entry name" value="MFS_spinster_like"/>
    <property type="match status" value="1"/>
</dbReference>
<dbReference type="OrthoDB" id="6770063at2759"/>
<feature type="transmembrane region" description="Helical" evidence="8">
    <location>
        <begin position="375"/>
        <end position="400"/>
    </location>
</feature>
<evidence type="ECO:0000259" key="9">
    <source>
        <dbReference type="PROSITE" id="PS50850"/>
    </source>
</evidence>
<evidence type="ECO:0000256" key="6">
    <source>
        <dbReference type="ARBA" id="ARBA00024338"/>
    </source>
</evidence>
<keyword evidence="5 8" id="KW-0472">Membrane</keyword>
<evidence type="ECO:0000256" key="8">
    <source>
        <dbReference type="SAM" id="Phobius"/>
    </source>
</evidence>
<dbReference type="PANTHER" id="PTHR23505:SF88">
    <property type="entry name" value="MAJOR FACILITATOR SUPERFAMILY (MFS) PROFILE DOMAIN-CONTAINING PROTEIN"/>
    <property type="match status" value="1"/>
</dbReference>
<sequence length="502" mass="55620">MSGAETPPKDEPTSEILTKSEKKDDFCSESGPFRTVLMIAILLIINTLNYMDRYTVSGVLTSVQTYYSINDSTGGLIHTVFLVFYMFASPFCGFLSDRYNRKWIIFVGIAIWVVAVLGSTFVPPNLFWVFLLMRGLVGIGEASYSVVAPTVIADMFTDVMRSRMLMLFYFAIPVGSGLGFIVGSVVSSWTGQWQWGIRITAILGFGCLILIILFFRDPERGRAEKKKNGEIKGEVEDSSYFDTLVDLCSNVTFITSTIGYTAIIFVVGMLAWWLPTAILQGEAWDKGLNSTEDLPRDKKISLNFGFGATVCFGGIFGVALGTTLSFLLKKGLPPFFFQTRRADALVCALGSVFTIPVFFFLLTNLITENGTLRTTIFFLVIIFTSFNWATNVDLLMSVVIPQRRGVATSYQFLLSHLFGDGSSPYLIGLLSDSLRGSEDSPRARYDSLVTSFKFCFAPIFLSGVFFLVAAYYTVRDQDKAASIMGKIDKREGRSSRSSPVDA</sequence>
<dbReference type="SUPFAM" id="SSF103473">
    <property type="entry name" value="MFS general substrate transporter"/>
    <property type="match status" value="1"/>
</dbReference>
<feature type="transmembrane region" description="Helical" evidence="8">
    <location>
        <begin position="304"/>
        <end position="328"/>
    </location>
</feature>
<dbReference type="AlphaFoldDB" id="A0A8S1GV06"/>
<keyword evidence="4 8" id="KW-1133">Transmembrane helix</keyword>
<dbReference type="Pfam" id="PF07690">
    <property type="entry name" value="MFS_1"/>
    <property type="match status" value="1"/>
</dbReference>
<dbReference type="Proteomes" id="UP000835052">
    <property type="component" value="Unassembled WGS sequence"/>
</dbReference>
<proteinExistence type="inferred from homology"/>
<gene>
    <name evidence="10" type="ORF">CAUJ_LOCUS2853</name>
</gene>